<organism evidence="1 2">
    <name type="scientific">Jiella endophytica</name>
    <dbReference type="NCBI Taxonomy" id="2558362"/>
    <lineage>
        <taxon>Bacteria</taxon>
        <taxon>Pseudomonadati</taxon>
        <taxon>Pseudomonadota</taxon>
        <taxon>Alphaproteobacteria</taxon>
        <taxon>Hyphomicrobiales</taxon>
        <taxon>Aurantimonadaceae</taxon>
        <taxon>Jiella</taxon>
    </lineage>
</organism>
<gene>
    <name evidence="1" type="ORF">E3C22_09275</name>
</gene>
<protein>
    <submittedName>
        <fullName evidence="1">BrnT family toxin</fullName>
    </submittedName>
</protein>
<sequence length="95" mass="11069">MLVEWDEVKASTNFAKHGVAFVDAAKIFAGPFVRRRDDRRDYGEDRFRAIGSDKTRVLVVIYTLRGDTVRLISAWKAGRHDQRKYRQILAERTVE</sequence>
<dbReference type="Proteomes" id="UP000298179">
    <property type="component" value="Unassembled WGS sequence"/>
</dbReference>
<dbReference type="EMBL" id="SOZD01000002">
    <property type="protein sequence ID" value="TFF25711.1"/>
    <property type="molecule type" value="Genomic_DNA"/>
</dbReference>
<name>A0A4Y8RQZ9_9HYPH</name>
<dbReference type="OrthoDB" id="839663at2"/>
<dbReference type="Pfam" id="PF04365">
    <property type="entry name" value="BrnT_toxin"/>
    <property type="match status" value="1"/>
</dbReference>
<comment type="caution">
    <text evidence="1">The sequence shown here is derived from an EMBL/GenBank/DDBJ whole genome shotgun (WGS) entry which is preliminary data.</text>
</comment>
<accession>A0A4Y8RQZ9</accession>
<dbReference type="AlphaFoldDB" id="A0A4Y8RQZ9"/>
<dbReference type="InterPro" id="IPR007460">
    <property type="entry name" value="BrnT_toxin"/>
</dbReference>
<evidence type="ECO:0000313" key="2">
    <source>
        <dbReference type="Proteomes" id="UP000298179"/>
    </source>
</evidence>
<evidence type="ECO:0000313" key="1">
    <source>
        <dbReference type="EMBL" id="TFF25711.1"/>
    </source>
</evidence>
<dbReference type="InterPro" id="IPR038573">
    <property type="entry name" value="BrnT_sf"/>
</dbReference>
<dbReference type="Gene3D" id="3.10.450.530">
    <property type="entry name" value="Ribonuclease toxin, BrnT, of type II toxin-antitoxin system"/>
    <property type="match status" value="1"/>
</dbReference>
<reference evidence="1 2" key="1">
    <citation type="submission" date="2019-03" db="EMBL/GenBank/DDBJ databases">
        <title>Jiella endophytica sp. nov., a novel endophytic bacterium isolated from root of Ficus microcarpa Linn. f.</title>
        <authorList>
            <person name="Tuo L."/>
        </authorList>
    </citation>
    <scope>NUCLEOTIDE SEQUENCE [LARGE SCALE GENOMIC DNA]</scope>
    <source>
        <strain evidence="1 2">CBS5Q-3</strain>
    </source>
</reference>
<keyword evidence="2" id="KW-1185">Reference proteome</keyword>
<proteinExistence type="predicted"/>